<organism evidence="1 2">
    <name type="scientific">Plasmopara halstedii</name>
    <name type="common">Downy mildew of sunflower</name>
    <dbReference type="NCBI Taxonomy" id="4781"/>
    <lineage>
        <taxon>Eukaryota</taxon>
        <taxon>Sar</taxon>
        <taxon>Stramenopiles</taxon>
        <taxon>Oomycota</taxon>
        <taxon>Peronosporomycetes</taxon>
        <taxon>Peronosporales</taxon>
        <taxon>Peronosporaceae</taxon>
        <taxon>Plasmopara</taxon>
    </lineage>
</organism>
<evidence type="ECO:0000313" key="1">
    <source>
        <dbReference type="EMBL" id="CEG39434.1"/>
    </source>
</evidence>
<reference evidence="2" key="1">
    <citation type="submission" date="2014-09" db="EMBL/GenBank/DDBJ databases">
        <authorList>
            <person name="Sharma Rahul"/>
            <person name="Thines Marco"/>
        </authorList>
    </citation>
    <scope>NUCLEOTIDE SEQUENCE [LARGE SCALE GENOMIC DNA]</scope>
</reference>
<sequence>MSLREHYLTPSAAAGDLFSYEGNALGNDWRKSQGVPLVIEALKKTRFFILHTTLQPSLSEVDNRLVRRLCVVYDTTER</sequence>
<dbReference type="Proteomes" id="UP000054928">
    <property type="component" value="Unassembled WGS sequence"/>
</dbReference>
<dbReference type="GeneID" id="36404736"/>
<name>A0A0P1AFD1_PLAHL</name>
<keyword evidence="2" id="KW-1185">Reference proteome</keyword>
<evidence type="ECO:0000313" key="2">
    <source>
        <dbReference type="Proteomes" id="UP000054928"/>
    </source>
</evidence>
<dbReference type="EMBL" id="CCYD01000428">
    <property type="protein sequence ID" value="CEG39434.1"/>
    <property type="molecule type" value="Genomic_DNA"/>
</dbReference>
<protein>
    <submittedName>
        <fullName evidence="1">Uncharacterized protein</fullName>
    </submittedName>
</protein>
<dbReference type="AlphaFoldDB" id="A0A0P1AFD1"/>
<proteinExistence type="predicted"/>
<dbReference type="RefSeq" id="XP_024575803.1">
    <property type="nucleotide sequence ID" value="XM_024724980.1"/>
</dbReference>
<accession>A0A0P1AFD1</accession>